<evidence type="ECO:0000259" key="1">
    <source>
        <dbReference type="PROSITE" id="PS50878"/>
    </source>
</evidence>
<dbReference type="CDD" id="cd01650">
    <property type="entry name" value="RT_nLTR_like"/>
    <property type="match status" value="1"/>
</dbReference>
<dbReference type="SUPFAM" id="SSF56672">
    <property type="entry name" value="DNA/RNA polymerases"/>
    <property type="match status" value="1"/>
</dbReference>
<dbReference type="InterPro" id="IPR043502">
    <property type="entry name" value="DNA/RNA_pol_sf"/>
</dbReference>
<dbReference type="Pfam" id="PF00078">
    <property type="entry name" value="RVT_1"/>
    <property type="match status" value="1"/>
</dbReference>
<evidence type="ECO:0000313" key="3">
    <source>
        <dbReference type="Proteomes" id="UP001280121"/>
    </source>
</evidence>
<protein>
    <recommendedName>
        <fullName evidence="1">Reverse transcriptase domain-containing protein</fullName>
    </recommendedName>
</protein>
<name>A0AAD9X6M4_9ROSI</name>
<sequence length="378" mass="43528">MDGYDVSSLNHTFNTLVPKVVNPSSLFDYRPINLVNSLYKVLAKILYNLLRKVMNEAYDSVDHKFLDLCLEGIGFGDKWRGWIRHCIISPTISVLVNGSPTKEFGISKGLRQGDPLSPLFFNIVVEALNRLLLKARDLNFVKGKVLGREGIHLSHLQFVDDTIMFIEAKEYSVINVRRILRCFEIGSGFKINFHKSILVKVGKVSSPAEKWVALFRCQKSSLPFSYLGLPFGGNPNRIRFWDSILERIRARLAPWKMRFLSKAGRLVLIKFVLSSLLTYFLSVFKIPAAVALAIEKMQREFFWGDKRDKRSIHLVDWETLCRNRRNDGLGIGRIQDKGNGLLAKWIWRFGNEVEALWRQFVCAKYSIESIESHNLVWD</sequence>
<accession>A0AAD9X6M4</accession>
<organism evidence="2 3">
    <name type="scientific">Dipteronia dyeriana</name>
    <dbReference type="NCBI Taxonomy" id="168575"/>
    <lineage>
        <taxon>Eukaryota</taxon>
        <taxon>Viridiplantae</taxon>
        <taxon>Streptophyta</taxon>
        <taxon>Embryophyta</taxon>
        <taxon>Tracheophyta</taxon>
        <taxon>Spermatophyta</taxon>
        <taxon>Magnoliopsida</taxon>
        <taxon>eudicotyledons</taxon>
        <taxon>Gunneridae</taxon>
        <taxon>Pentapetalae</taxon>
        <taxon>rosids</taxon>
        <taxon>malvids</taxon>
        <taxon>Sapindales</taxon>
        <taxon>Sapindaceae</taxon>
        <taxon>Hippocastanoideae</taxon>
        <taxon>Acereae</taxon>
        <taxon>Dipteronia</taxon>
    </lineage>
</organism>
<reference evidence="2" key="1">
    <citation type="journal article" date="2023" name="Plant J.">
        <title>Genome sequences and population genomics provide insights into the demographic history, inbreeding, and mutation load of two 'living fossil' tree species of Dipteronia.</title>
        <authorList>
            <person name="Feng Y."/>
            <person name="Comes H.P."/>
            <person name="Chen J."/>
            <person name="Zhu S."/>
            <person name="Lu R."/>
            <person name="Zhang X."/>
            <person name="Li P."/>
            <person name="Qiu J."/>
            <person name="Olsen K.M."/>
            <person name="Qiu Y."/>
        </authorList>
    </citation>
    <scope>NUCLEOTIDE SEQUENCE</scope>
    <source>
        <strain evidence="2">KIB01</strain>
    </source>
</reference>
<gene>
    <name evidence="2" type="ORF">Ddye_013621</name>
</gene>
<proteinExistence type="predicted"/>
<keyword evidence="3" id="KW-1185">Reference proteome</keyword>
<dbReference type="PANTHER" id="PTHR33116:SF75">
    <property type="entry name" value="RIBONUCLEASE H PROTEIN"/>
    <property type="match status" value="1"/>
</dbReference>
<dbReference type="PROSITE" id="PS50878">
    <property type="entry name" value="RT_POL"/>
    <property type="match status" value="1"/>
</dbReference>
<comment type="caution">
    <text evidence="2">The sequence shown here is derived from an EMBL/GenBank/DDBJ whole genome shotgun (WGS) entry which is preliminary data.</text>
</comment>
<dbReference type="Proteomes" id="UP001280121">
    <property type="component" value="Unassembled WGS sequence"/>
</dbReference>
<dbReference type="EMBL" id="JANJYI010000004">
    <property type="protein sequence ID" value="KAK2653765.1"/>
    <property type="molecule type" value="Genomic_DNA"/>
</dbReference>
<feature type="domain" description="Reverse transcriptase" evidence="1">
    <location>
        <begin position="1"/>
        <end position="231"/>
    </location>
</feature>
<evidence type="ECO:0000313" key="2">
    <source>
        <dbReference type="EMBL" id="KAK2653765.1"/>
    </source>
</evidence>
<dbReference type="AlphaFoldDB" id="A0AAD9X6M4"/>
<dbReference type="InterPro" id="IPR000477">
    <property type="entry name" value="RT_dom"/>
</dbReference>
<dbReference type="PANTHER" id="PTHR33116">
    <property type="entry name" value="REVERSE TRANSCRIPTASE ZINC-BINDING DOMAIN-CONTAINING PROTEIN-RELATED-RELATED"/>
    <property type="match status" value="1"/>
</dbReference>